<dbReference type="InterPro" id="IPR017941">
    <property type="entry name" value="Rieske_2Fe-2S"/>
</dbReference>
<dbReference type="OrthoDB" id="9790995at2"/>
<keyword evidence="2" id="KW-1185">Reference proteome</keyword>
<dbReference type="CDD" id="cd03528">
    <property type="entry name" value="Rieske_RO_ferredoxin"/>
    <property type="match status" value="1"/>
</dbReference>
<dbReference type="PROSITE" id="PS51296">
    <property type="entry name" value="RIESKE"/>
    <property type="match status" value="1"/>
</dbReference>
<reference evidence="1 2" key="1">
    <citation type="submission" date="2017-05" db="EMBL/GenBank/DDBJ databases">
        <title>Polyphasic characterization of four soil-derived phenanthrene-degrading Acidovorax strains and proposal of Acidovorax phenanthrenivorans sp. nov.</title>
        <authorList>
            <person name="Singleton D.R."/>
            <person name="Lee J."/>
            <person name="Dickey A.N."/>
            <person name="Stroud A."/>
            <person name="Scholl E.H."/>
            <person name="Wright F.A."/>
            <person name="Aitken M.D."/>
        </authorList>
    </citation>
    <scope>NUCLEOTIDE SEQUENCE [LARGE SCALE GENOMIC DNA]</scope>
    <source>
        <strain evidence="1">NA3</strain>
    </source>
</reference>
<dbReference type="RefSeq" id="WP_086926838.1">
    <property type="nucleotide sequence ID" value="NZ_CP021361.1"/>
</dbReference>
<dbReference type="Proteomes" id="UP000194432">
    <property type="component" value="Chromosome 1"/>
</dbReference>
<name>A0A240U1D8_9BURK</name>
<organism evidence="1 2">
    <name type="scientific">Acidovorax carolinensis</name>
    <dbReference type="NCBI Taxonomy" id="553814"/>
    <lineage>
        <taxon>Bacteria</taxon>
        <taxon>Pseudomonadati</taxon>
        <taxon>Pseudomonadota</taxon>
        <taxon>Betaproteobacteria</taxon>
        <taxon>Burkholderiales</taxon>
        <taxon>Comamonadaceae</taxon>
        <taxon>Acidovorax</taxon>
    </lineage>
</organism>
<protein>
    <submittedName>
        <fullName evidence="1">(2Fe-2S)-binding protein</fullName>
    </submittedName>
</protein>
<dbReference type="InterPro" id="IPR036922">
    <property type="entry name" value="Rieske_2Fe-2S_sf"/>
</dbReference>
<dbReference type="SUPFAM" id="SSF50022">
    <property type="entry name" value="ISP domain"/>
    <property type="match status" value="1"/>
</dbReference>
<dbReference type="PANTHER" id="PTHR21496:SF23">
    <property type="entry name" value="3-PHENYLPROPIONATE_CINNAMIC ACID DIOXYGENASE FERREDOXIN SUBUNIT"/>
    <property type="match status" value="1"/>
</dbReference>
<proteinExistence type="predicted"/>
<gene>
    <name evidence="1" type="ORF">CBP34_05135</name>
</gene>
<accession>A0A240UAA9</accession>
<dbReference type="EMBL" id="CP021361">
    <property type="protein sequence ID" value="ART51170.1"/>
    <property type="molecule type" value="Genomic_DNA"/>
</dbReference>
<evidence type="ECO:0000313" key="1">
    <source>
        <dbReference type="EMBL" id="ART51170.1"/>
    </source>
</evidence>
<accession>A0A240U1D8</accession>
<dbReference type="PANTHER" id="PTHR21496">
    <property type="entry name" value="FERREDOXIN-RELATED"/>
    <property type="match status" value="1"/>
</dbReference>
<dbReference type="Gene3D" id="2.102.10.10">
    <property type="entry name" value="Rieske [2Fe-2S] iron-sulphur domain"/>
    <property type="match status" value="1"/>
</dbReference>
<sequence>MTKSNATAGDIQTLVPICAADSLAPGQMRACDVANLPPLAIYNLDGEYLATSNICTHEVALLTDGYFEGELVECAMHGGSFNVRTGEAKSLPCKERLQVFSVVVKDGQVFVKI</sequence>
<dbReference type="GO" id="GO:0051537">
    <property type="term" value="F:2 iron, 2 sulfur cluster binding"/>
    <property type="evidence" value="ECO:0007669"/>
    <property type="project" value="UniProtKB-KW"/>
</dbReference>
<dbReference type="KEGG" id="acip:CBP36_05750"/>
<dbReference type="AlphaFoldDB" id="A0A240U1D8"/>
<dbReference type="KEGG" id="acin:CBP34_05135"/>
<evidence type="ECO:0000313" key="2">
    <source>
        <dbReference type="Proteomes" id="UP000194432"/>
    </source>
</evidence>
<dbReference type="KEGG" id="acis:CBP35_13195"/>
<dbReference type="Pfam" id="PF00355">
    <property type="entry name" value="Rieske"/>
    <property type="match status" value="1"/>
</dbReference>
<dbReference type="GO" id="GO:0046872">
    <property type="term" value="F:metal ion binding"/>
    <property type="evidence" value="ECO:0007669"/>
    <property type="project" value="UniProtKB-KW"/>
</dbReference>